<dbReference type="EMBL" id="KZ452027">
    <property type="protein sequence ID" value="PKA50253.1"/>
    <property type="molecule type" value="Genomic_DNA"/>
</dbReference>
<reference evidence="8 9" key="1">
    <citation type="journal article" date="2017" name="Nature">
        <title>The Apostasia genome and the evolution of orchids.</title>
        <authorList>
            <person name="Zhang G.Q."/>
            <person name="Liu K.W."/>
            <person name="Li Z."/>
            <person name="Lohaus R."/>
            <person name="Hsiao Y.Y."/>
            <person name="Niu S.C."/>
            <person name="Wang J.Y."/>
            <person name="Lin Y.C."/>
            <person name="Xu Q."/>
            <person name="Chen L.J."/>
            <person name="Yoshida K."/>
            <person name="Fujiwara S."/>
            <person name="Wang Z.W."/>
            <person name="Zhang Y.Q."/>
            <person name="Mitsuda N."/>
            <person name="Wang M."/>
            <person name="Liu G.H."/>
            <person name="Pecoraro L."/>
            <person name="Huang H.X."/>
            <person name="Xiao X.J."/>
            <person name="Lin M."/>
            <person name="Wu X.Y."/>
            <person name="Wu W.L."/>
            <person name="Chen Y.Y."/>
            <person name="Chang S.B."/>
            <person name="Sakamoto S."/>
            <person name="Ohme-Takagi M."/>
            <person name="Yagi M."/>
            <person name="Zeng S.J."/>
            <person name="Shen C.Y."/>
            <person name="Yeh C.M."/>
            <person name="Luo Y.B."/>
            <person name="Tsai W.C."/>
            <person name="Van de Peer Y."/>
            <person name="Liu Z.J."/>
        </authorList>
    </citation>
    <scope>NUCLEOTIDE SEQUENCE [LARGE SCALE GENOMIC DNA]</scope>
    <source>
        <strain evidence="9">cv. Shenzhen</strain>
        <tissue evidence="8">Stem</tissue>
    </source>
</reference>
<keyword evidence="3" id="KW-0963">Cytoplasm</keyword>
<name>A0A2I0A411_9ASPA</name>
<dbReference type="GO" id="GO:0046872">
    <property type="term" value="F:metal ion binding"/>
    <property type="evidence" value="ECO:0007669"/>
    <property type="project" value="UniProtKB-KW"/>
</dbReference>
<dbReference type="Pfam" id="PF04570">
    <property type="entry name" value="zf-FLZ"/>
    <property type="match status" value="1"/>
</dbReference>
<evidence type="ECO:0000259" key="7">
    <source>
        <dbReference type="PROSITE" id="PS51795"/>
    </source>
</evidence>
<dbReference type="InterPro" id="IPR007650">
    <property type="entry name" value="Zf-FLZ_dom"/>
</dbReference>
<feature type="region of interest" description="Disordered" evidence="6">
    <location>
        <begin position="1"/>
        <end position="42"/>
    </location>
</feature>
<evidence type="ECO:0000256" key="3">
    <source>
        <dbReference type="ARBA" id="ARBA00022490"/>
    </source>
</evidence>
<evidence type="ECO:0000256" key="4">
    <source>
        <dbReference type="ARBA" id="ARBA00022723"/>
    </source>
</evidence>
<protein>
    <recommendedName>
        <fullName evidence="7">FLZ-type domain-containing protein</fullName>
    </recommendedName>
</protein>
<dbReference type="PROSITE" id="PS51795">
    <property type="entry name" value="ZF_FLZ"/>
    <property type="match status" value="1"/>
</dbReference>
<feature type="compositionally biased region" description="Low complexity" evidence="6">
    <location>
        <begin position="1"/>
        <end position="31"/>
    </location>
</feature>
<evidence type="ECO:0000313" key="8">
    <source>
        <dbReference type="EMBL" id="PKA50253.1"/>
    </source>
</evidence>
<accession>A0A2I0A411</accession>
<comment type="subcellular location">
    <subcellularLocation>
        <location evidence="1">Cytoplasm</location>
    </subcellularLocation>
</comment>
<gene>
    <name evidence="8" type="ORF">AXF42_Ash017847</name>
</gene>
<dbReference type="OrthoDB" id="673206at2759"/>
<dbReference type="GO" id="GO:0005737">
    <property type="term" value="C:cytoplasm"/>
    <property type="evidence" value="ECO:0007669"/>
    <property type="project" value="UniProtKB-SubCell"/>
</dbReference>
<evidence type="ECO:0000256" key="1">
    <source>
        <dbReference type="ARBA" id="ARBA00004496"/>
    </source>
</evidence>
<proteinExistence type="inferred from homology"/>
<feature type="zinc finger region" description="FLZ-type" evidence="5">
    <location>
        <begin position="71"/>
        <end position="114"/>
    </location>
</feature>
<keyword evidence="9" id="KW-1185">Reference proteome</keyword>
<comment type="similarity">
    <text evidence="2">Belongs to the FLZ family.</text>
</comment>
<feature type="domain" description="FLZ-type" evidence="7">
    <location>
        <begin position="71"/>
        <end position="114"/>
    </location>
</feature>
<dbReference type="STRING" id="1088818.A0A2I0A411"/>
<sequence length="115" mass="12289">MDISSTSSLSWTSISSSSSSSSMSDVHSSWGPLPPPTKPSSPQLTAAPVVLFWYGDRGHSGRSEPARSAGKFLQECWRCKRWMGAGMDAFMYGGSAFCSVECRLQQMEIDAAAGG</sequence>
<keyword evidence="4" id="KW-0479">Metal-binding</keyword>
<organism evidence="8 9">
    <name type="scientific">Apostasia shenzhenica</name>
    <dbReference type="NCBI Taxonomy" id="1088818"/>
    <lineage>
        <taxon>Eukaryota</taxon>
        <taxon>Viridiplantae</taxon>
        <taxon>Streptophyta</taxon>
        <taxon>Embryophyta</taxon>
        <taxon>Tracheophyta</taxon>
        <taxon>Spermatophyta</taxon>
        <taxon>Magnoliopsida</taxon>
        <taxon>Liliopsida</taxon>
        <taxon>Asparagales</taxon>
        <taxon>Orchidaceae</taxon>
        <taxon>Apostasioideae</taxon>
        <taxon>Apostasia</taxon>
    </lineage>
</organism>
<evidence type="ECO:0000256" key="5">
    <source>
        <dbReference type="PROSITE-ProRule" id="PRU01131"/>
    </source>
</evidence>
<dbReference type="PANTHER" id="PTHR33059">
    <property type="entry name" value="FCS-LIKE ZINC FINGER 5"/>
    <property type="match status" value="1"/>
</dbReference>
<evidence type="ECO:0000313" key="9">
    <source>
        <dbReference type="Proteomes" id="UP000236161"/>
    </source>
</evidence>
<dbReference type="AlphaFoldDB" id="A0A2I0A411"/>
<dbReference type="PANTHER" id="PTHR33059:SF4">
    <property type="entry name" value="FCS-LIKE ZINC FINGER 5"/>
    <property type="match status" value="1"/>
</dbReference>
<evidence type="ECO:0000256" key="6">
    <source>
        <dbReference type="SAM" id="MobiDB-lite"/>
    </source>
</evidence>
<dbReference type="Proteomes" id="UP000236161">
    <property type="component" value="Unassembled WGS sequence"/>
</dbReference>
<evidence type="ECO:0000256" key="2">
    <source>
        <dbReference type="ARBA" id="ARBA00009374"/>
    </source>
</evidence>